<gene>
    <name evidence="1" type="ORF">SCNU_01255</name>
</gene>
<dbReference type="OrthoDB" id="4555151at2"/>
<keyword evidence="2" id="KW-1185">Reference proteome</keyword>
<sequence length="113" mass="12701">MHLEQFTAEGRLDADAAEELTWETTRYASRIHLTVGDRRVLAQNLAVCWDELDIGPGTVVLVEVADPMGDAAGEQRAIAGFVTKFQSLQKRPDQVEREPWLSRFAAAAHRRLR</sequence>
<comment type="caution">
    <text evidence="1">The sequence shown here is derived from an EMBL/GenBank/DDBJ whole genome shotgun (WGS) entry which is preliminary data.</text>
</comment>
<name>F1YF00_9ACTN</name>
<dbReference type="STRING" id="644548.SCNU_01255"/>
<accession>F1YF00</accession>
<dbReference type="RefSeq" id="WP_009677528.1">
    <property type="nucleotide sequence ID" value="NZ_AEUD01000001.1"/>
</dbReference>
<evidence type="ECO:0000313" key="1">
    <source>
        <dbReference type="EMBL" id="EGD56963.1"/>
    </source>
</evidence>
<protein>
    <submittedName>
        <fullName evidence="1">Uncharacterized protein</fullName>
    </submittedName>
</protein>
<dbReference type="AlphaFoldDB" id="F1YF00"/>
<organism evidence="1 2">
    <name type="scientific">Gordonia neofelifaecis NRRL B-59395</name>
    <dbReference type="NCBI Taxonomy" id="644548"/>
    <lineage>
        <taxon>Bacteria</taxon>
        <taxon>Bacillati</taxon>
        <taxon>Actinomycetota</taxon>
        <taxon>Actinomycetes</taxon>
        <taxon>Mycobacteriales</taxon>
        <taxon>Gordoniaceae</taxon>
        <taxon>Gordonia</taxon>
    </lineage>
</organism>
<evidence type="ECO:0000313" key="2">
    <source>
        <dbReference type="Proteomes" id="UP000035065"/>
    </source>
</evidence>
<reference evidence="1 2" key="1">
    <citation type="journal article" date="2011" name="J. Bacteriol.">
        <title>Draft Genome Sequence of Gordonia neofelifaecis NRRL B-59395, a Cholesterol-Degrading Actinomycete.</title>
        <authorList>
            <person name="Ge F."/>
            <person name="Li W."/>
            <person name="Chen G."/>
            <person name="Liu Y."/>
            <person name="Zhang G."/>
            <person name="Yong B."/>
            <person name="Wang Q."/>
            <person name="Wang N."/>
            <person name="Huang Z."/>
            <person name="Li W."/>
            <person name="Wang J."/>
            <person name="Wu C."/>
            <person name="Xie Q."/>
            <person name="Liu G."/>
        </authorList>
    </citation>
    <scope>NUCLEOTIDE SEQUENCE [LARGE SCALE GENOMIC DNA]</scope>
    <source>
        <strain evidence="1 2">NRRL B-59395</strain>
    </source>
</reference>
<dbReference type="Proteomes" id="UP000035065">
    <property type="component" value="Unassembled WGS sequence"/>
</dbReference>
<dbReference type="EMBL" id="AEUD01000001">
    <property type="protein sequence ID" value="EGD56963.1"/>
    <property type="molecule type" value="Genomic_DNA"/>
</dbReference>
<proteinExistence type="predicted"/>